<feature type="non-terminal residue" evidence="1">
    <location>
        <position position="1"/>
    </location>
</feature>
<name>A0A132NJT5_9ACTN</name>
<accession>A0A132NJT5</accession>
<evidence type="ECO:0000313" key="2">
    <source>
        <dbReference type="Proteomes" id="UP000070598"/>
    </source>
</evidence>
<organism evidence="1 2">
    <name type="scientific">Carbonactinospora thermoautotrophica</name>
    <dbReference type="NCBI Taxonomy" id="1469144"/>
    <lineage>
        <taxon>Bacteria</taxon>
        <taxon>Bacillati</taxon>
        <taxon>Actinomycetota</taxon>
        <taxon>Actinomycetes</taxon>
        <taxon>Kitasatosporales</taxon>
        <taxon>Carbonactinosporaceae</taxon>
        <taxon>Carbonactinospora</taxon>
    </lineage>
</organism>
<reference evidence="2" key="1">
    <citation type="submission" date="2015-02" db="EMBL/GenBank/DDBJ databases">
        <title>Physiological reanalysis, assessment of diazotrophy, and genome sequences of multiple isolates of Streptomyces thermoautotrophicus.</title>
        <authorList>
            <person name="MacKellar D.C."/>
            <person name="Lieber L."/>
            <person name="Norman J."/>
            <person name="Bolger A."/>
            <person name="Tobin C."/>
            <person name="Murray J.W."/>
            <person name="Friesen M."/>
            <person name="Prell J."/>
        </authorList>
    </citation>
    <scope>NUCLEOTIDE SEQUENCE [LARGE SCALE GENOMIC DNA]</scope>
    <source>
        <strain evidence="2">UBT1</strain>
    </source>
</reference>
<comment type="caution">
    <text evidence="1">The sequence shown here is derived from an EMBL/GenBank/DDBJ whole genome shotgun (WGS) entry which is preliminary data.</text>
</comment>
<proteinExistence type="predicted"/>
<dbReference type="Proteomes" id="UP000070598">
    <property type="component" value="Unassembled WGS sequence"/>
</dbReference>
<dbReference type="EMBL" id="JYIK01000544">
    <property type="protein sequence ID" value="KWX10296.1"/>
    <property type="molecule type" value="Genomic_DNA"/>
</dbReference>
<protein>
    <submittedName>
        <fullName evidence="1">Uncharacterized protein</fullName>
    </submittedName>
</protein>
<dbReference type="PATRIC" id="fig|1469144.9.peg.4708"/>
<gene>
    <name evidence="1" type="ORF">TR74_04470</name>
</gene>
<sequence length="81" mass="8548">GDHLARRAGERRVPARLPSPTVARAAGRDFTPAADISFEAARQRRLDLLGDLVAEHLDTGALWRLIEGGAPAGLPFVPPGG</sequence>
<evidence type="ECO:0000313" key="1">
    <source>
        <dbReference type="EMBL" id="KWX10296.1"/>
    </source>
</evidence>
<dbReference type="AlphaFoldDB" id="A0A132NJT5"/>